<dbReference type="InterPro" id="IPR013783">
    <property type="entry name" value="Ig-like_fold"/>
</dbReference>
<dbReference type="GeneID" id="120023445"/>
<evidence type="ECO:0000256" key="11">
    <source>
        <dbReference type="SAM" id="SignalP"/>
    </source>
</evidence>
<evidence type="ECO:0000256" key="1">
    <source>
        <dbReference type="ARBA" id="ARBA00004370"/>
    </source>
</evidence>
<proteinExistence type="inferred from homology"/>
<dbReference type="PANTHER" id="PTHR24100">
    <property type="entry name" value="BUTYROPHILIN"/>
    <property type="match status" value="1"/>
</dbReference>
<protein>
    <submittedName>
        <fullName evidence="14">CD276 antigen-like</fullName>
    </submittedName>
</protein>
<dbReference type="InterPro" id="IPR003599">
    <property type="entry name" value="Ig_sub"/>
</dbReference>
<evidence type="ECO:0000256" key="8">
    <source>
        <dbReference type="ARBA" id="ARBA00023319"/>
    </source>
</evidence>
<gene>
    <name evidence="14" type="primary">LOC120023445</name>
</gene>
<feature type="domain" description="Ig-like" evidence="12">
    <location>
        <begin position="40"/>
        <end position="135"/>
    </location>
</feature>
<name>A0A8U0TPY2_SALNM</name>
<comment type="subcellular location">
    <subcellularLocation>
        <location evidence="1">Membrane</location>
    </subcellularLocation>
</comment>
<feature type="chain" id="PRO_5035868555" evidence="11">
    <location>
        <begin position="24"/>
        <end position="318"/>
    </location>
</feature>
<dbReference type="GO" id="GO:0050863">
    <property type="term" value="P:regulation of T cell activation"/>
    <property type="evidence" value="ECO:0007669"/>
    <property type="project" value="UniProtKB-ARBA"/>
</dbReference>
<evidence type="ECO:0000256" key="10">
    <source>
        <dbReference type="SAM" id="Phobius"/>
    </source>
</evidence>
<dbReference type="Pfam" id="PF07686">
    <property type="entry name" value="V-set"/>
    <property type="match status" value="1"/>
</dbReference>
<dbReference type="KEGG" id="snh:120023445"/>
<evidence type="ECO:0000256" key="5">
    <source>
        <dbReference type="ARBA" id="ARBA00023136"/>
    </source>
</evidence>
<evidence type="ECO:0000256" key="3">
    <source>
        <dbReference type="ARBA" id="ARBA00022729"/>
    </source>
</evidence>
<organism evidence="13 14">
    <name type="scientific">Salvelinus namaycush</name>
    <name type="common">Lake trout</name>
    <name type="synonym">Salmo namaycush</name>
    <dbReference type="NCBI Taxonomy" id="8040"/>
    <lineage>
        <taxon>Eukaryota</taxon>
        <taxon>Metazoa</taxon>
        <taxon>Chordata</taxon>
        <taxon>Craniata</taxon>
        <taxon>Vertebrata</taxon>
        <taxon>Euteleostomi</taxon>
        <taxon>Actinopterygii</taxon>
        <taxon>Neopterygii</taxon>
        <taxon>Teleostei</taxon>
        <taxon>Protacanthopterygii</taxon>
        <taxon>Salmoniformes</taxon>
        <taxon>Salmonidae</taxon>
        <taxon>Salmoninae</taxon>
        <taxon>Salvelinus</taxon>
    </lineage>
</organism>
<sequence>MSWKSWIAQRCFVSLLIIKASYSVEFEISVPREPQLAIVGQYVVLDCSFPVGKAWDLDNSVITWQRELEVIHSFYHGQDQLDRQSSHYTNRTSLYHSEMERGNASLRLDRTNLGDKGDYTCSVSTQLGSETKTFALKLAAYYPEPHLKFTASPRDVELLLTSQGGYPRPSVHWLDDSGDDVTNNTVTNISEDTQGLYTVSSTLNLQGQVNETITFVLKNKDLGQEIRREITLHSANERSSVEKGRISGDNKKRWTILVPIVIFVLLLFVLLMPALRKTCHGHHRNHHLSTKHHQAHQSLQMPFNVLYNGEKDKTCRNI</sequence>
<keyword evidence="5 10" id="KW-0472">Membrane</keyword>
<evidence type="ECO:0000256" key="9">
    <source>
        <dbReference type="ARBA" id="ARBA00038221"/>
    </source>
</evidence>
<dbReference type="GO" id="GO:0001817">
    <property type="term" value="P:regulation of cytokine production"/>
    <property type="evidence" value="ECO:0007669"/>
    <property type="project" value="TreeGrafter"/>
</dbReference>
<dbReference type="Gene3D" id="2.60.40.10">
    <property type="entry name" value="Immunoglobulins"/>
    <property type="match status" value="2"/>
</dbReference>
<feature type="signal peptide" evidence="11">
    <location>
        <begin position="1"/>
        <end position="23"/>
    </location>
</feature>
<dbReference type="GO" id="GO:0050852">
    <property type="term" value="P:T cell receptor signaling pathway"/>
    <property type="evidence" value="ECO:0007669"/>
    <property type="project" value="TreeGrafter"/>
</dbReference>
<dbReference type="PROSITE" id="PS50835">
    <property type="entry name" value="IG_LIKE"/>
    <property type="match status" value="1"/>
</dbReference>
<evidence type="ECO:0000256" key="4">
    <source>
        <dbReference type="ARBA" id="ARBA00022989"/>
    </source>
</evidence>
<dbReference type="GO" id="GO:0042110">
    <property type="term" value="P:T cell activation"/>
    <property type="evidence" value="ECO:0007669"/>
    <property type="project" value="UniProtKB-ARBA"/>
</dbReference>
<reference evidence="14" key="1">
    <citation type="submission" date="2025-08" db="UniProtKB">
        <authorList>
            <consortium name="RefSeq"/>
        </authorList>
    </citation>
    <scope>IDENTIFICATION</scope>
    <source>
        <tissue evidence="14">White muscle</tissue>
    </source>
</reference>
<dbReference type="GO" id="GO:1903037">
    <property type="term" value="P:regulation of leukocyte cell-cell adhesion"/>
    <property type="evidence" value="ECO:0007669"/>
    <property type="project" value="UniProtKB-ARBA"/>
</dbReference>
<keyword evidence="2 10" id="KW-0812">Transmembrane</keyword>
<keyword evidence="13" id="KW-1185">Reference proteome</keyword>
<accession>A0A8U0TPY2</accession>
<comment type="similarity">
    <text evidence="9">Belongs to the SKINT family.</text>
</comment>
<evidence type="ECO:0000256" key="2">
    <source>
        <dbReference type="ARBA" id="ARBA00022692"/>
    </source>
</evidence>
<evidence type="ECO:0000259" key="12">
    <source>
        <dbReference type="PROSITE" id="PS50835"/>
    </source>
</evidence>
<dbReference type="InterPro" id="IPR053896">
    <property type="entry name" value="BTN3A2-like_Ig-C"/>
</dbReference>
<dbReference type="RefSeq" id="XP_038823394.1">
    <property type="nucleotide sequence ID" value="XM_038967466.1"/>
</dbReference>
<evidence type="ECO:0000256" key="6">
    <source>
        <dbReference type="ARBA" id="ARBA00023157"/>
    </source>
</evidence>
<dbReference type="FunFam" id="2.60.40.10:FF:000142">
    <property type="entry name" value="V-set domain-containing T-cell activation inhibitor 1"/>
    <property type="match status" value="1"/>
</dbReference>
<keyword evidence="6" id="KW-1015">Disulfide bond</keyword>
<evidence type="ECO:0000313" key="13">
    <source>
        <dbReference type="Proteomes" id="UP000808372"/>
    </source>
</evidence>
<dbReference type="PANTHER" id="PTHR24100:SF145">
    <property type="entry name" value="CD276 ANTIGEN"/>
    <property type="match status" value="1"/>
</dbReference>
<keyword evidence="8" id="KW-0393">Immunoglobulin domain</keyword>
<dbReference type="InterPro" id="IPR007110">
    <property type="entry name" value="Ig-like_dom"/>
</dbReference>
<keyword evidence="4 10" id="KW-1133">Transmembrane helix</keyword>
<dbReference type="InterPro" id="IPR036179">
    <property type="entry name" value="Ig-like_dom_sf"/>
</dbReference>
<dbReference type="AlphaFoldDB" id="A0A8U0TPY2"/>
<dbReference type="Pfam" id="PF22705">
    <property type="entry name" value="C2-set_3"/>
    <property type="match status" value="1"/>
</dbReference>
<evidence type="ECO:0000256" key="7">
    <source>
        <dbReference type="ARBA" id="ARBA00023180"/>
    </source>
</evidence>
<dbReference type="GO" id="GO:0009897">
    <property type="term" value="C:external side of plasma membrane"/>
    <property type="evidence" value="ECO:0007669"/>
    <property type="project" value="TreeGrafter"/>
</dbReference>
<keyword evidence="7" id="KW-0325">Glycoprotein</keyword>
<dbReference type="GO" id="GO:0005102">
    <property type="term" value="F:signaling receptor binding"/>
    <property type="evidence" value="ECO:0007669"/>
    <property type="project" value="TreeGrafter"/>
</dbReference>
<feature type="transmembrane region" description="Helical" evidence="10">
    <location>
        <begin position="254"/>
        <end position="275"/>
    </location>
</feature>
<dbReference type="OrthoDB" id="5857426at2759"/>
<evidence type="ECO:0000313" key="14">
    <source>
        <dbReference type="RefSeq" id="XP_038823394.1"/>
    </source>
</evidence>
<dbReference type="InterPro" id="IPR050504">
    <property type="entry name" value="IgSF_BTN/MOG"/>
</dbReference>
<dbReference type="FunFam" id="2.60.40.10:FF:000088">
    <property type="entry name" value="Butyrophilin subfamily 1 member A1"/>
    <property type="match status" value="1"/>
</dbReference>
<keyword evidence="3 11" id="KW-0732">Signal</keyword>
<dbReference type="SUPFAM" id="SSF48726">
    <property type="entry name" value="Immunoglobulin"/>
    <property type="match status" value="2"/>
</dbReference>
<dbReference type="InterPro" id="IPR013106">
    <property type="entry name" value="Ig_V-set"/>
</dbReference>
<dbReference type="Proteomes" id="UP000808372">
    <property type="component" value="Chromosome 28"/>
</dbReference>
<dbReference type="SMART" id="SM00409">
    <property type="entry name" value="IG"/>
    <property type="match status" value="1"/>
</dbReference>